<comment type="similarity">
    <text evidence="1 3">Belongs to the short-chain dehydrogenases/reductases (SDR) family.</text>
</comment>
<reference evidence="7 8" key="1">
    <citation type="submission" date="2021-02" db="EMBL/GenBank/DDBJ databases">
        <title>Actinophytocola xerophila sp. nov., isolated from soil of cotton cropping field.</title>
        <authorList>
            <person name="Huang R."/>
            <person name="Chen X."/>
            <person name="Ge X."/>
            <person name="Liu W."/>
        </authorList>
    </citation>
    <scope>NUCLEOTIDE SEQUENCE [LARGE SCALE GENOMIC DNA]</scope>
    <source>
        <strain evidence="7 8">S1-96</strain>
    </source>
</reference>
<comment type="caution">
    <text evidence="7">The sequence shown here is derived from an EMBL/GenBank/DDBJ whole genome shotgun (WGS) entry which is preliminary data.</text>
</comment>
<protein>
    <submittedName>
        <fullName evidence="7">SDR family oxidoreductase</fullName>
    </submittedName>
</protein>
<feature type="compositionally biased region" description="Basic and acidic residues" evidence="4">
    <location>
        <begin position="289"/>
        <end position="299"/>
    </location>
</feature>
<dbReference type="SMART" id="SM00822">
    <property type="entry name" value="PKS_KR"/>
    <property type="match status" value="1"/>
</dbReference>
<dbReference type="EMBL" id="JAFFZE010000015">
    <property type="protein sequence ID" value="MCT2585532.1"/>
    <property type="molecule type" value="Genomic_DNA"/>
</dbReference>
<dbReference type="Pfam" id="PF00106">
    <property type="entry name" value="adh_short"/>
    <property type="match status" value="1"/>
</dbReference>
<keyword evidence="5" id="KW-1133">Transmembrane helix</keyword>
<feature type="transmembrane region" description="Helical" evidence="5">
    <location>
        <begin position="313"/>
        <end position="331"/>
    </location>
</feature>
<evidence type="ECO:0000256" key="3">
    <source>
        <dbReference type="RuleBase" id="RU000363"/>
    </source>
</evidence>
<dbReference type="Gene3D" id="3.40.50.720">
    <property type="entry name" value="NAD(P)-binding Rossmann-like Domain"/>
    <property type="match status" value="1"/>
</dbReference>
<evidence type="ECO:0000256" key="4">
    <source>
        <dbReference type="SAM" id="MobiDB-lite"/>
    </source>
</evidence>
<keyword evidence="8" id="KW-1185">Reference proteome</keyword>
<dbReference type="Proteomes" id="UP001156441">
    <property type="component" value="Unassembled WGS sequence"/>
</dbReference>
<evidence type="ECO:0000256" key="1">
    <source>
        <dbReference type="ARBA" id="ARBA00006484"/>
    </source>
</evidence>
<feature type="domain" description="Ketoreductase" evidence="6">
    <location>
        <begin position="5"/>
        <end position="188"/>
    </location>
</feature>
<accession>A0ABT2JCD9</accession>
<evidence type="ECO:0000259" key="6">
    <source>
        <dbReference type="SMART" id="SM00822"/>
    </source>
</evidence>
<name>A0ABT2JCD9_9PSEU</name>
<gene>
    <name evidence="7" type="ORF">JT362_20630</name>
</gene>
<evidence type="ECO:0000256" key="5">
    <source>
        <dbReference type="SAM" id="Phobius"/>
    </source>
</evidence>
<dbReference type="PRINTS" id="PR00081">
    <property type="entry name" value="GDHRDH"/>
</dbReference>
<evidence type="ECO:0000313" key="7">
    <source>
        <dbReference type="EMBL" id="MCT2585532.1"/>
    </source>
</evidence>
<dbReference type="InterPro" id="IPR020904">
    <property type="entry name" value="Sc_DH/Rdtase_CS"/>
</dbReference>
<dbReference type="PROSITE" id="PS00061">
    <property type="entry name" value="ADH_SHORT"/>
    <property type="match status" value="1"/>
</dbReference>
<dbReference type="PRINTS" id="PR00080">
    <property type="entry name" value="SDRFAMILY"/>
</dbReference>
<dbReference type="InterPro" id="IPR002347">
    <property type="entry name" value="SDR_fam"/>
</dbReference>
<dbReference type="InterPro" id="IPR036291">
    <property type="entry name" value="NAD(P)-bd_dom_sf"/>
</dbReference>
<evidence type="ECO:0000313" key="8">
    <source>
        <dbReference type="Proteomes" id="UP001156441"/>
    </source>
</evidence>
<keyword evidence="2" id="KW-0560">Oxidoreductase</keyword>
<keyword evidence="5" id="KW-0812">Transmembrane</keyword>
<feature type="region of interest" description="Disordered" evidence="4">
    <location>
        <begin position="262"/>
        <end position="299"/>
    </location>
</feature>
<dbReference type="InterPro" id="IPR057326">
    <property type="entry name" value="KR_dom"/>
</dbReference>
<sequence>MSDRRVVVVTGASGGVGRAVARGFGACGDRVALLARGDDGLAAAARDVRHAGGEAVPLTVDVADPDAVERAADEIEERLGPVDVWVNNAFVGALAPVAEMDAAEFRRIVEVTYLGYVHGTLAALRRMRPRDRGTIVHIGSALAYRAIPLQSAYCAAKHAIKGFHESLRCELLHAGSNVHTTMVQLPAMNTPQFDWVRSTMPRRPQPVPPIYQPELAAEAVRHAVEHPGRREFWVGGSTVGTILGNRIAPGLLDRYLARTGFGAQQTDEPHDPDAGNLWRPGDEAPGTDHGAHGRFDDRAHAGSPQLWASRHRGGLAAVAGGALAAGLLGLVRRRR</sequence>
<proteinExistence type="inferred from homology"/>
<dbReference type="NCBIfam" id="NF005495">
    <property type="entry name" value="PRK07109.1"/>
    <property type="match status" value="1"/>
</dbReference>
<dbReference type="SUPFAM" id="SSF51735">
    <property type="entry name" value="NAD(P)-binding Rossmann-fold domains"/>
    <property type="match status" value="1"/>
</dbReference>
<dbReference type="PANTHER" id="PTHR44196:SF1">
    <property type="entry name" value="DEHYDROGENASE_REDUCTASE SDR FAMILY MEMBER 7B"/>
    <property type="match status" value="1"/>
</dbReference>
<evidence type="ECO:0000256" key="2">
    <source>
        <dbReference type="ARBA" id="ARBA00023002"/>
    </source>
</evidence>
<organism evidence="7 8">
    <name type="scientific">Actinophytocola gossypii</name>
    <dbReference type="NCBI Taxonomy" id="2812003"/>
    <lineage>
        <taxon>Bacteria</taxon>
        <taxon>Bacillati</taxon>
        <taxon>Actinomycetota</taxon>
        <taxon>Actinomycetes</taxon>
        <taxon>Pseudonocardiales</taxon>
        <taxon>Pseudonocardiaceae</taxon>
    </lineage>
</organism>
<keyword evidence="5" id="KW-0472">Membrane</keyword>
<dbReference type="RefSeq" id="WP_260193136.1">
    <property type="nucleotide sequence ID" value="NZ_JAFFZE010000015.1"/>
</dbReference>
<dbReference type="PANTHER" id="PTHR44196">
    <property type="entry name" value="DEHYDROGENASE/REDUCTASE SDR FAMILY MEMBER 7B"/>
    <property type="match status" value="1"/>
</dbReference>